<evidence type="ECO:0000259" key="8">
    <source>
        <dbReference type="PROSITE" id="PS50928"/>
    </source>
</evidence>
<dbReference type="GO" id="GO:0005886">
    <property type="term" value="C:plasma membrane"/>
    <property type="evidence" value="ECO:0007669"/>
    <property type="project" value="UniProtKB-SubCell"/>
</dbReference>
<dbReference type="KEGG" id="msv:Mesil_2392"/>
<dbReference type="PROSITE" id="PS50928">
    <property type="entry name" value="ABC_TM1"/>
    <property type="match status" value="1"/>
</dbReference>
<dbReference type="Pfam" id="PF00528">
    <property type="entry name" value="BPD_transp_1"/>
    <property type="match status" value="1"/>
</dbReference>
<dbReference type="RefSeq" id="WP_013158791.1">
    <property type="nucleotide sequence ID" value="NC_014212.1"/>
</dbReference>
<name>D7BAB3_ALLS1</name>
<proteinExistence type="inferred from homology"/>
<dbReference type="InterPro" id="IPR000515">
    <property type="entry name" value="MetI-like"/>
</dbReference>
<dbReference type="SUPFAM" id="SSF161098">
    <property type="entry name" value="MetI-like"/>
    <property type="match status" value="1"/>
</dbReference>
<dbReference type="AlphaFoldDB" id="D7BAB3"/>
<keyword evidence="5 7" id="KW-1133">Transmembrane helix</keyword>
<protein>
    <submittedName>
        <fullName evidence="9">Binding-protein-dependent transport systems inner membrane component</fullName>
    </submittedName>
</protein>
<organism evidence="9 10">
    <name type="scientific">Allomeiothermus silvanus (strain ATCC 700542 / DSM 9946 / NBRC 106475 / NCIMB 13440 / VI-R2)</name>
    <name type="common">Thermus silvanus</name>
    <dbReference type="NCBI Taxonomy" id="526227"/>
    <lineage>
        <taxon>Bacteria</taxon>
        <taxon>Thermotogati</taxon>
        <taxon>Deinococcota</taxon>
        <taxon>Deinococci</taxon>
        <taxon>Thermales</taxon>
        <taxon>Thermaceae</taxon>
        <taxon>Allomeiothermus</taxon>
    </lineage>
</organism>
<evidence type="ECO:0000256" key="3">
    <source>
        <dbReference type="ARBA" id="ARBA00022475"/>
    </source>
</evidence>
<dbReference type="eggNOG" id="COG1175">
    <property type="taxonomic scope" value="Bacteria"/>
</dbReference>
<dbReference type="PANTHER" id="PTHR30193">
    <property type="entry name" value="ABC TRANSPORTER PERMEASE PROTEIN"/>
    <property type="match status" value="1"/>
</dbReference>
<keyword evidence="3" id="KW-1003">Cell membrane</keyword>
<dbReference type="Proteomes" id="UP000001916">
    <property type="component" value="Chromosome"/>
</dbReference>
<dbReference type="CDD" id="cd06261">
    <property type="entry name" value="TM_PBP2"/>
    <property type="match status" value="1"/>
</dbReference>
<evidence type="ECO:0000313" key="10">
    <source>
        <dbReference type="Proteomes" id="UP000001916"/>
    </source>
</evidence>
<feature type="transmembrane region" description="Helical" evidence="7">
    <location>
        <begin position="179"/>
        <end position="204"/>
    </location>
</feature>
<dbReference type="GO" id="GO:0055085">
    <property type="term" value="P:transmembrane transport"/>
    <property type="evidence" value="ECO:0007669"/>
    <property type="project" value="InterPro"/>
</dbReference>
<dbReference type="PANTHER" id="PTHR30193:SF37">
    <property type="entry name" value="INNER MEMBRANE ABC TRANSPORTER PERMEASE PROTEIN YCJO"/>
    <property type="match status" value="1"/>
</dbReference>
<dbReference type="EMBL" id="CP002042">
    <property type="protein sequence ID" value="ADH64248.1"/>
    <property type="molecule type" value="Genomic_DNA"/>
</dbReference>
<keyword evidence="6 7" id="KW-0472">Membrane</keyword>
<keyword evidence="4 7" id="KW-0812">Transmembrane</keyword>
<feature type="transmembrane region" description="Helical" evidence="7">
    <location>
        <begin position="84"/>
        <end position="105"/>
    </location>
</feature>
<sequence length="318" mass="35890">MQTAPRSSRNPKRATSLYQARWLVVFLGLPLLLYSVWVIYPFVRTFTLAFASYDGLSPAQWIGWQNFREMFQTEAFRLALWHNLIWILIFITVPTSAGLGLAMVLNQGVRFDRFLKIAYYLPLVLAPVVTAMVWGWIYHPQQGLVNTVIAGFLGVLKTLGFNVNPEDARNIGWLGDPKLALLSVIGAAVWRQVGYVMVLYLAGLKTLDAEVLEAARVDGAEGFNLFRYMIFPMLAPVTTVVVVISIVDSLRSFDLVNVMTNGGPFNSSEVLANYMVKTAFHDYRQGYAAAVAVILFLITFVFTLIYLRQVMRQEERNL</sequence>
<feature type="domain" description="ABC transmembrane type-1" evidence="8">
    <location>
        <begin position="80"/>
        <end position="306"/>
    </location>
</feature>
<feature type="transmembrane region" description="Helical" evidence="7">
    <location>
        <begin position="287"/>
        <end position="307"/>
    </location>
</feature>
<evidence type="ECO:0000256" key="4">
    <source>
        <dbReference type="ARBA" id="ARBA00022692"/>
    </source>
</evidence>
<comment type="subcellular location">
    <subcellularLocation>
        <location evidence="1 7">Cell membrane</location>
        <topology evidence="1 7">Multi-pass membrane protein</topology>
    </subcellularLocation>
</comment>
<evidence type="ECO:0000256" key="2">
    <source>
        <dbReference type="ARBA" id="ARBA00022448"/>
    </source>
</evidence>
<evidence type="ECO:0000256" key="6">
    <source>
        <dbReference type="ARBA" id="ARBA00023136"/>
    </source>
</evidence>
<gene>
    <name evidence="9" type="ordered locus">Mesil_2392</name>
</gene>
<dbReference type="Gene3D" id="1.10.3720.10">
    <property type="entry name" value="MetI-like"/>
    <property type="match status" value="1"/>
</dbReference>
<feature type="transmembrane region" description="Helical" evidence="7">
    <location>
        <begin position="20"/>
        <end position="40"/>
    </location>
</feature>
<dbReference type="STRING" id="526227.Mesil_2392"/>
<evidence type="ECO:0000256" key="7">
    <source>
        <dbReference type="RuleBase" id="RU363032"/>
    </source>
</evidence>
<keyword evidence="2 7" id="KW-0813">Transport</keyword>
<dbReference type="HOGENOM" id="CLU_016047_0_0_0"/>
<feature type="transmembrane region" description="Helical" evidence="7">
    <location>
        <begin position="225"/>
        <end position="247"/>
    </location>
</feature>
<dbReference type="InterPro" id="IPR035906">
    <property type="entry name" value="MetI-like_sf"/>
</dbReference>
<keyword evidence="10" id="KW-1185">Reference proteome</keyword>
<evidence type="ECO:0000313" key="9">
    <source>
        <dbReference type="EMBL" id="ADH64248.1"/>
    </source>
</evidence>
<dbReference type="InterPro" id="IPR051393">
    <property type="entry name" value="ABC_transporter_permease"/>
</dbReference>
<comment type="similarity">
    <text evidence="7">Belongs to the binding-protein-dependent transport system permease family.</text>
</comment>
<accession>D7BAB3</accession>
<evidence type="ECO:0000256" key="1">
    <source>
        <dbReference type="ARBA" id="ARBA00004651"/>
    </source>
</evidence>
<reference evidence="9 10" key="1">
    <citation type="journal article" date="2010" name="Stand. Genomic Sci.">
        <title>Complete genome sequence of Meiothermus silvanus type strain (VI-R2).</title>
        <authorList>
            <person name="Sikorski J."/>
            <person name="Tindall B.J."/>
            <person name="Lowry S."/>
            <person name="Lucas S."/>
            <person name="Nolan M."/>
            <person name="Copeland A."/>
            <person name="Glavina Del Rio T."/>
            <person name="Tice H."/>
            <person name="Cheng J.F."/>
            <person name="Han C."/>
            <person name="Pitluck S."/>
            <person name="Liolios K."/>
            <person name="Ivanova N."/>
            <person name="Mavromatis K."/>
            <person name="Mikhailova N."/>
            <person name="Pati A."/>
            <person name="Goodwin L."/>
            <person name="Chen A."/>
            <person name="Palaniappan K."/>
            <person name="Land M."/>
            <person name="Hauser L."/>
            <person name="Chang Y.J."/>
            <person name="Jeffries C.D."/>
            <person name="Rohde M."/>
            <person name="Goker M."/>
            <person name="Woyke T."/>
            <person name="Bristow J."/>
            <person name="Eisen J.A."/>
            <person name="Markowitz V."/>
            <person name="Hugenholtz P."/>
            <person name="Kyrpides N.C."/>
            <person name="Klenk H.P."/>
            <person name="Lapidus A."/>
        </authorList>
    </citation>
    <scope>NUCLEOTIDE SEQUENCE [LARGE SCALE GENOMIC DNA]</scope>
    <source>
        <strain evidence="10">ATCC 700542 / DSM 9946 / VI-R2</strain>
    </source>
</reference>
<evidence type="ECO:0000256" key="5">
    <source>
        <dbReference type="ARBA" id="ARBA00022989"/>
    </source>
</evidence>
<feature type="transmembrane region" description="Helical" evidence="7">
    <location>
        <begin position="117"/>
        <end position="137"/>
    </location>
</feature>